<proteinExistence type="predicted"/>
<dbReference type="Pfam" id="PF20167">
    <property type="entry name" value="Transposase_32"/>
    <property type="match status" value="1"/>
</dbReference>
<evidence type="ECO:0000313" key="3">
    <source>
        <dbReference type="Proteomes" id="UP000265520"/>
    </source>
</evidence>
<name>A0A392NBE0_9FABA</name>
<dbReference type="Proteomes" id="UP000265520">
    <property type="component" value="Unassembled WGS sequence"/>
</dbReference>
<sequence>MSAKKIQKSTKANFSSDNASFDLFVTSDAEHCFANFITGLGWEKLARHPASYNSQIVKEFYANLTNPSQKKRKVVVRGKRVLYSDANINKYFHIKVENDAYQATLELSCKYFHIKELTTIT</sequence>
<evidence type="ECO:0000313" key="2">
    <source>
        <dbReference type="EMBL" id="MCH95794.1"/>
    </source>
</evidence>
<dbReference type="AlphaFoldDB" id="A0A392NBE0"/>
<comment type="caution">
    <text evidence="2">The sequence shown here is derived from an EMBL/GenBank/DDBJ whole genome shotgun (WGS) entry which is preliminary data.</text>
</comment>
<dbReference type="EMBL" id="LXQA010030688">
    <property type="protein sequence ID" value="MCH95794.1"/>
    <property type="molecule type" value="Genomic_DNA"/>
</dbReference>
<keyword evidence="3" id="KW-1185">Reference proteome</keyword>
<feature type="domain" description="Putative plant transposon protein" evidence="1">
    <location>
        <begin position="40"/>
        <end position="100"/>
    </location>
</feature>
<organism evidence="2 3">
    <name type="scientific">Trifolium medium</name>
    <dbReference type="NCBI Taxonomy" id="97028"/>
    <lineage>
        <taxon>Eukaryota</taxon>
        <taxon>Viridiplantae</taxon>
        <taxon>Streptophyta</taxon>
        <taxon>Embryophyta</taxon>
        <taxon>Tracheophyta</taxon>
        <taxon>Spermatophyta</taxon>
        <taxon>Magnoliopsida</taxon>
        <taxon>eudicotyledons</taxon>
        <taxon>Gunneridae</taxon>
        <taxon>Pentapetalae</taxon>
        <taxon>rosids</taxon>
        <taxon>fabids</taxon>
        <taxon>Fabales</taxon>
        <taxon>Fabaceae</taxon>
        <taxon>Papilionoideae</taxon>
        <taxon>50 kb inversion clade</taxon>
        <taxon>NPAAA clade</taxon>
        <taxon>Hologalegina</taxon>
        <taxon>IRL clade</taxon>
        <taxon>Trifolieae</taxon>
        <taxon>Trifolium</taxon>
    </lineage>
</organism>
<reference evidence="2 3" key="1">
    <citation type="journal article" date="2018" name="Front. Plant Sci.">
        <title>Red Clover (Trifolium pratense) and Zigzag Clover (T. medium) - A Picture of Genomic Similarities and Differences.</title>
        <authorList>
            <person name="Dluhosova J."/>
            <person name="Istvanek J."/>
            <person name="Nedelnik J."/>
            <person name="Repkova J."/>
        </authorList>
    </citation>
    <scope>NUCLEOTIDE SEQUENCE [LARGE SCALE GENOMIC DNA]</scope>
    <source>
        <strain evidence="3">cv. 10/8</strain>
        <tissue evidence="2">Leaf</tissue>
    </source>
</reference>
<evidence type="ECO:0000259" key="1">
    <source>
        <dbReference type="Pfam" id="PF20167"/>
    </source>
</evidence>
<accession>A0A392NBE0</accession>
<dbReference type="InterPro" id="IPR046796">
    <property type="entry name" value="Transposase_32_dom"/>
</dbReference>
<protein>
    <recommendedName>
        <fullName evidence="1">Putative plant transposon protein domain-containing protein</fullName>
    </recommendedName>
</protein>